<reference evidence="3" key="3">
    <citation type="submission" date="2025-09" db="UniProtKB">
        <authorList>
            <consortium name="Ensembl"/>
        </authorList>
    </citation>
    <scope>IDENTIFICATION</scope>
</reference>
<keyword evidence="4" id="KW-1185">Reference proteome</keyword>
<dbReference type="InterPro" id="IPR015258">
    <property type="entry name" value="Vitellinogen_b-sht_shell"/>
</dbReference>
<protein>
    <recommendedName>
        <fullName evidence="2">Vitellinogen beta-sheet shell domain-containing protein</fullName>
    </recommendedName>
</protein>
<evidence type="ECO:0000313" key="4">
    <source>
        <dbReference type="Proteomes" id="UP000472271"/>
    </source>
</evidence>
<dbReference type="InterPro" id="IPR001747">
    <property type="entry name" value="Vitellogenin_N"/>
</dbReference>
<reference evidence="3" key="1">
    <citation type="submission" date="2019-06" db="EMBL/GenBank/DDBJ databases">
        <authorList>
            <consortium name="Wellcome Sanger Institute Data Sharing"/>
        </authorList>
    </citation>
    <scope>NUCLEOTIDE SEQUENCE [LARGE SCALE GENOMIC DNA]</scope>
</reference>
<organism evidence="3 4">
    <name type="scientific">Sphaeramia orbicularis</name>
    <name type="common">orbiculate cardinalfish</name>
    <dbReference type="NCBI Taxonomy" id="375764"/>
    <lineage>
        <taxon>Eukaryota</taxon>
        <taxon>Metazoa</taxon>
        <taxon>Chordata</taxon>
        <taxon>Craniata</taxon>
        <taxon>Vertebrata</taxon>
        <taxon>Euteleostomi</taxon>
        <taxon>Actinopterygii</taxon>
        <taxon>Neopterygii</taxon>
        <taxon>Teleostei</taxon>
        <taxon>Neoteleostei</taxon>
        <taxon>Acanthomorphata</taxon>
        <taxon>Gobiaria</taxon>
        <taxon>Kurtiformes</taxon>
        <taxon>Apogonoidei</taxon>
        <taxon>Apogonidae</taxon>
        <taxon>Apogoninae</taxon>
        <taxon>Sphaeramia</taxon>
    </lineage>
</organism>
<proteinExistence type="predicted"/>
<evidence type="ECO:0000259" key="2">
    <source>
        <dbReference type="SMART" id="SM01170"/>
    </source>
</evidence>
<accession>A0A673A424</accession>
<evidence type="ECO:0000256" key="1">
    <source>
        <dbReference type="ARBA" id="ARBA00023180"/>
    </source>
</evidence>
<dbReference type="Pfam" id="PF09175">
    <property type="entry name" value="Vit_b-sht_shell"/>
    <property type="match status" value="1"/>
</dbReference>
<dbReference type="InterPro" id="IPR037088">
    <property type="entry name" value="Vitellinogen_b-sht_shell_sf"/>
</dbReference>
<keyword evidence="1" id="KW-0325">Glycoprotein</keyword>
<dbReference type="GO" id="GO:0005319">
    <property type="term" value="F:lipid transporter activity"/>
    <property type="evidence" value="ECO:0007669"/>
    <property type="project" value="InterPro"/>
</dbReference>
<name>A0A673A424_9TELE</name>
<dbReference type="InterPro" id="IPR015819">
    <property type="entry name" value="Lipid_transp_b-sht_shell"/>
</dbReference>
<dbReference type="Proteomes" id="UP000472271">
    <property type="component" value="Chromosome 4"/>
</dbReference>
<feature type="domain" description="Vitellinogen beta-sheet shell" evidence="2">
    <location>
        <begin position="81"/>
        <end position="226"/>
    </location>
</feature>
<dbReference type="SUPFAM" id="SSF56968">
    <property type="entry name" value="Lipovitellin-phosvitin complex, beta-sheet shell regions"/>
    <property type="match status" value="2"/>
</dbReference>
<dbReference type="Pfam" id="PF01347">
    <property type="entry name" value="Vitellogenin_N"/>
    <property type="match status" value="1"/>
</dbReference>
<reference evidence="3" key="2">
    <citation type="submission" date="2025-08" db="UniProtKB">
        <authorList>
            <consortium name="Ensembl"/>
        </authorList>
    </citation>
    <scope>IDENTIFICATION</scope>
</reference>
<dbReference type="SMART" id="SM01170">
    <property type="entry name" value="DUF1944"/>
    <property type="match status" value="1"/>
</dbReference>
<evidence type="ECO:0000313" key="3">
    <source>
        <dbReference type="Ensembl" id="ENSSORP00005024009.1"/>
    </source>
</evidence>
<dbReference type="Gene3D" id="2.20.90.10">
    <property type="entry name" value="Vitellinogen, beta-sheet shell domain"/>
    <property type="match status" value="1"/>
</dbReference>
<dbReference type="AlphaFoldDB" id="A0A673A424"/>
<sequence>MLLTDKNSQYLKLAIKKVSTADGVSIQAQNIANSILNLLQVKVKKTLNIYELYEDGTQGECKNLYVIPEEESRDDKSFDDPNVTILLKVVRADMKPQGYQITTYMDRSTTKLHMILADLAEDWMVRADVVPKIRWGEKCRGYNTTITAETGLVGQNPAARLKVDVMKFHPTYMQYRFGKMSNIPHRMNTRKFAAKHENSTNQISFTVVATSEKTINVIVKENVIKSHFTFLKILKSHLLNIFFHNLVHYSTDVPIKPLQMTVNICFYVITLICG</sequence>
<dbReference type="Ensembl" id="ENSSORT00005024718.1">
    <property type="protein sequence ID" value="ENSSORP00005024009.1"/>
    <property type="gene ID" value="ENSSORG00005011587.1"/>
</dbReference>